<dbReference type="EMBL" id="ADKM02000007">
    <property type="protein sequence ID" value="EGC04856.1"/>
    <property type="molecule type" value="Genomic_DNA"/>
</dbReference>
<keyword evidence="1" id="KW-1133">Transmembrane helix</keyword>
<dbReference type="RefSeq" id="WP_002846764.1">
    <property type="nucleotide sequence ID" value="NZ_ADKM02000007.1"/>
</dbReference>
<gene>
    <name evidence="2" type="ORF">CUS_4429</name>
</gene>
<dbReference type="STRING" id="246199.CUS_4429"/>
<evidence type="ECO:0000313" key="2">
    <source>
        <dbReference type="EMBL" id="EGC04856.1"/>
    </source>
</evidence>
<evidence type="ECO:0000256" key="1">
    <source>
        <dbReference type="SAM" id="Phobius"/>
    </source>
</evidence>
<protein>
    <submittedName>
        <fullName evidence="2">Conserved domain protein</fullName>
    </submittedName>
</protein>
<name>E9S792_RUMAL</name>
<accession>E9S792</accession>
<keyword evidence="1" id="KW-0812">Transmembrane</keyword>
<keyword evidence="1" id="KW-0472">Membrane</keyword>
<evidence type="ECO:0000313" key="3">
    <source>
        <dbReference type="Proteomes" id="UP000004259"/>
    </source>
</evidence>
<keyword evidence="3" id="KW-1185">Reference proteome</keyword>
<proteinExistence type="predicted"/>
<dbReference type="OrthoDB" id="1821458at2"/>
<dbReference type="AlphaFoldDB" id="E9S792"/>
<comment type="caution">
    <text evidence="2">The sequence shown here is derived from an EMBL/GenBank/DDBJ whole genome shotgun (WGS) entry which is preliminary data.</text>
</comment>
<feature type="transmembrane region" description="Helical" evidence="1">
    <location>
        <begin position="48"/>
        <end position="67"/>
    </location>
</feature>
<dbReference type="Proteomes" id="UP000004259">
    <property type="component" value="Unassembled WGS sequence"/>
</dbReference>
<organism evidence="2 3">
    <name type="scientific">Ruminococcus albus 8</name>
    <dbReference type="NCBI Taxonomy" id="246199"/>
    <lineage>
        <taxon>Bacteria</taxon>
        <taxon>Bacillati</taxon>
        <taxon>Bacillota</taxon>
        <taxon>Clostridia</taxon>
        <taxon>Eubacteriales</taxon>
        <taxon>Oscillospiraceae</taxon>
        <taxon>Ruminococcus</taxon>
    </lineage>
</organism>
<sequence length="291" mass="33197">MKEMENSNENMKKLSIDRDLSANTENISEDKGLKQKFNSLSKWKKMQVAAASLLTLAIMILPVYAWFAQGGKLEAFTKIKEPDNLDIRAAHYDAIQYFDLSNIDIEEVAEGKHHMVVFSVSAGDYKIPYQIQLAHTTNIPFVYEIYRAKEFTYDKAPAEPDVTYVSLPIKNQAGTTAADYTFYYKKDGKIDLEAKNPDTGSKGYYGRQLAVGSGKYYEDTYNKADDPEIYAVPIYEQSKRITTDSNSDHDYFILEISWDETAQTGNFKDWNVAENKKETDVIYLTASRFSN</sequence>
<reference evidence="2 3" key="1">
    <citation type="submission" date="2011-02" db="EMBL/GenBank/DDBJ databases">
        <authorList>
            <person name="Nelson K.E."/>
            <person name="Sutton G."/>
            <person name="Torralba M."/>
            <person name="Durkin S."/>
            <person name="Harkins D."/>
            <person name="Montgomery R."/>
            <person name="Ziemer C."/>
            <person name="Klaassens E."/>
            <person name="Ocuiv P."/>
            <person name="Morrison M."/>
        </authorList>
    </citation>
    <scope>NUCLEOTIDE SEQUENCE [LARGE SCALE GENOMIC DNA]</scope>
    <source>
        <strain evidence="2 3">8</strain>
    </source>
</reference>